<dbReference type="EMBL" id="JANPWB010000013">
    <property type="protein sequence ID" value="KAJ1109009.1"/>
    <property type="molecule type" value="Genomic_DNA"/>
</dbReference>
<feature type="region of interest" description="Disordered" evidence="1">
    <location>
        <begin position="67"/>
        <end position="132"/>
    </location>
</feature>
<reference evidence="2" key="1">
    <citation type="journal article" date="2022" name="bioRxiv">
        <title>Sequencing and chromosome-scale assembly of the giantPleurodeles waltlgenome.</title>
        <authorList>
            <person name="Brown T."/>
            <person name="Elewa A."/>
            <person name="Iarovenko S."/>
            <person name="Subramanian E."/>
            <person name="Araus A.J."/>
            <person name="Petzold A."/>
            <person name="Susuki M."/>
            <person name="Suzuki K.-i.T."/>
            <person name="Hayashi T."/>
            <person name="Toyoda A."/>
            <person name="Oliveira C."/>
            <person name="Osipova E."/>
            <person name="Leigh N.D."/>
            <person name="Simon A."/>
            <person name="Yun M.H."/>
        </authorList>
    </citation>
    <scope>NUCLEOTIDE SEQUENCE</scope>
    <source>
        <strain evidence="2">20211129_DDA</strain>
        <tissue evidence="2">Liver</tissue>
    </source>
</reference>
<protein>
    <submittedName>
        <fullName evidence="2">Uncharacterized protein</fullName>
    </submittedName>
</protein>
<dbReference type="Proteomes" id="UP001066276">
    <property type="component" value="Chromosome 9"/>
</dbReference>
<evidence type="ECO:0000313" key="3">
    <source>
        <dbReference type="Proteomes" id="UP001066276"/>
    </source>
</evidence>
<sequence>MCSPAMTRAEERTGRGWRPSRHGLLRAAWQRRGCRVPRRNRIPVGSGSWWGARLWRCSPLPEEFVVEGDPRSGHPSPLEHQLPAESSGGRRFHTEGVAVRPGALFRPGRARGPGWTGDRGGAEAAGHGSTPW</sequence>
<keyword evidence="3" id="KW-1185">Reference proteome</keyword>
<evidence type="ECO:0000313" key="2">
    <source>
        <dbReference type="EMBL" id="KAJ1109009.1"/>
    </source>
</evidence>
<evidence type="ECO:0000256" key="1">
    <source>
        <dbReference type="SAM" id="MobiDB-lite"/>
    </source>
</evidence>
<organism evidence="2 3">
    <name type="scientific">Pleurodeles waltl</name>
    <name type="common">Iberian ribbed newt</name>
    <dbReference type="NCBI Taxonomy" id="8319"/>
    <lineage>
        <taxon>Eukaryota</taxon>
        <taxon>Metazoa</taxon>
        <taxon>Chordata</taxon>
        <taxon>Craniata</taxon>
        <taxon>Vertebrata</taxon>
        <taxon>Euteleostomi</taxon>
        <taxon>Amphibia</taxon>
        <taxon>Batrachia</taxon>
        <taxon>Caudata</taxon>
        <taxon>Salamandroidea</taxon>
        <taxon>Salamandridae</taxon>
        <taxon>Pleurodelinae</taxon>
        <taxon>Pleurodeles</taxon>
    </lineage>
</organism>
<proteinExistence type="predicted"/>
<accession>A0AAV7N2V1</accession>
<gene>
    <name evidence="2" type="ORF">NDU88_006378</name>
</gene>
<comment type="caution">
    <text evidence="2">The sequence shown here is derived from an EMBL/GenBank/DDBJ whole genome shotgun (WGS) entry which is preliminary data.</text>
</comment>
<name>A0AAV7N2V1_PLEWA</name>
<dbReference type="AlphaFoldDB" id="A0AAV7N2V1"/>